<dbReference type="EMBL" id="JAFNEN010000245">
    <property type="protein sequence ID" value="KAG8188235.1"/>
    <property type="molecule type" value="Genomic_DNA"/>
</dbReference>
<dbReference type="Proteomes" id="UP000827092">
    <property type="component" value="Unassembled WGS sequence"/>
</dbReference>
<evidence type="ECO:0000256" key="4">
    <source>
        <dbReference type="ARBA" id="ARBA00022917"/>
    </source>
</evidence>
<dbReference type="Gene3D" id="3.40.50.620">
    <property type="entry name" value="HUPs"/>
    <property type="match status" value="1"/>
</dbReference>
<name>A0AAV6UUS2_9ARAC</name>
<dbReference type="NCBIfam" id="TIGR00398">
    <property type="entry name" value="metG"/>
    <property type="match status" value="1"/>
</dbReference>
<evidence type="ECO:0000256" key="5">
    <source>
        <dbReference type="ARBA" id="ARBA00023146"/>
    </source>
</evidence>
<dbReference type="PANTHER" id="PTHR43326">
    <property type="entry name" value="METHIONYL-TRNA SYNTHETASE"/>
    <property type="match status" value="1"/>
</dbReference>
<dbReference type="CDD" id="cd00814">
    <property type="entry name" value="MetRS_core"/>
    <property type="match status" value="1"/>
</dbReference>
<dbReference type="Pfam" id="PF09334">
    <property type="entry name" value="tRNA-synt_1g"/>
    <property type="match status" value="1"/>
</dbReference>
<keyword evidence="1 6" id="KW-0436">Ligase</keyword>
<reference evidence="8 9" key="1">
    <citation type="journal article" date="2022" name="Nat. Ecol. Evol.">
        <title>A masculinizing supergene underlies an exaggerated male reproductive morph in a spider.</title>
        <authorList>
            <person name="Hendrickx F."/>
            <person name="De Corte Z."/>
            <person name="Sonet G."/>
            <person name="Van Belleghem S.M."/>
            <person name="Kostlbacher S."/>
            <person name="Vangestel C."/>
        </authorList>
    </citation>
    <scope>NUCLEOTIDE SEQUENCE [LARGE SCALE GENOMIC DNA]</scope>
    <source>
        <strain evidence="8">W744_W776</strain>
    </source>
</reference>
<sequence length="367" mass="42524">MKRLLIHKLRHCSLLACRLFSTNPFFVSTPIFYVNGAPHIGHMQSCLYADAFARMQRLLGKEVLFSTGTDEHGLKVQQVAETMKKSPREFCSEMSTKFQETFKESDVSFTNFIQTTDEYHKETVHNFWNKLNKNGCISKGRYEGWYSITDEAFVPSSQIKEVREGNIIKMTSIETGSVLEKMSEENYVFPLPQFEKDILYWLSKDVIQPTNFLEDVKRWIGEGLHELSVSRPRSRLSWGIPVPDDNSQIIYVWLDALVNYLTVGSQGRENIVWPIDCHVIGKDILKFHAIYWPAFLIAAGYEPPRKIFCHSHWTVNYEKMSKSKGNVVDPQTLISKYSCDGFRYFLLRASVPHSDTNYSETKIHRMT</sequence>
<comment type="similarity">
    <text evidence="6">Belongs to the class-I aminoacyl-tRNA synthetase family.</text>
</comment>
<organism evidence="8 9">
    <name type="scientific">Oedothorax gibbosus</name>
    <dbReference type="NCBI Taxonomy" id="931172"/>
    <lineage>
        <taxon>Eukaryota</taxon>
        <taxon>Metazoa</taxon>
        <taxon>Ecdysozoa</taxon>
        <taxon>Arthropoda</taxon>
        <taxon>Chelicerata</taxon>
        <taxon>Arachnida</taxon>
        <taxon>Araneae</taxon>
        <taxon>Araneomorphae</taxon>
        <taxon>Entelegynae</taxon>
        <taxon>Araneoidea</taxon>
        <taxon>Linyphiidae</taxon>
        <taxon>Erigoninae</taxon>
        <taxon>Oedothorax</taxon>
    </lineage>
</organism>
<evidence type="ECO:0000259" key="7">
    <source>
        <dbReference type="Pfam" id="PF09334"/>
    </source>
</evidence>
<dbReference type="InterPro" id="IPR033911">
    <property type="entry name" value="MetRS_core"/>
</dbReference>
<keyword evidence="4 6" id="KW-0648">Protein biosynthesis</keyword>
<feature type="domain" description="Methionyl/Leucyl tRNA synthetase" evidence="7">
    <location>
        <begin position="26"/>
        <end position="365"/>
    </location>
</feature>
<protein>
    <recommendedName>
        <fullName evidence="7">Methionyl/Leucyl tRNA synthetase domain-containing protein</fullName>
    </recommendedName>
</protein>
<dbReference type="SUPFAM" id="SSF52374">
    <property type="entry name" value="Nucleotidylyl transferase"/>
    <property type="match status" value="1"/>
</dbReference>
<dbReference type="InterPro" id="IPR023457">
    <property type="entry name" value="Met-tRNA_synth_2"/>
</dbReference>
<keyword evidence="9" id="KW-1185">Reference proteome</keyword>
<dbReference type="GO" id="GO:0006431">
    <property type="term" value="P:methionyl-tRNA aminoacylation"/>
    <property type="evidence" value="ECO:0007669"/>
    <property type="project" value="InterPro"/>
</dbReference>
<dbReference type="AlphaFoldDB" id="A0AAV6UUS2"/>
<keyword evidence="5 6" id="KW-0030">Aminoacyl-tRNA synthetase</keyword>
<evidence type="ECO:0000256" key="2">
    <source>
        <dbReference type="ARBA" id="ARBA00022741"/>
    </source>
</evidence>
<dbReference type="InterPro" id="IPR014729">
    <property type="entry name" value="Rossmann-like_a/b/a_fold"/>
</dbReference>
<dbReference type="Gene3D" id="2.170.220.10">
    <property type="match status" value="1"/>
</dbReference>
<evidence type="ECO:0000313" key="9">
    <source>
        <dbReference type="Proteomes" id="UP000827092"/>
    </source>
</evidence>
<comment type="caution">
    <text evidence="8">The sequence shown here is derived from an EMBL/GenBank/DDBJ whole genome shotgun (WGS) entry which is preliminary data.</text>
</comment>
<dbReference type="InterPro" id="IPR015413">
    <property type="entry name" value="Methionyl/Leucyl_tRNA_Synth"/>
</dbReference>
<gene>
    <name evidence="8" type="ORF">JTE90_018825</name>
</gene>
<evidence type="ECO:0000256" key="6">
    <source>
        <dbReference type="RuleBase" id="RU363039"/>
    </source>
</evidence>
<keyword evidence="2 6" id="KW-0547">Nucleotide-binding</keyword>
<keyword evidence="3 6" id="KW-0067">ATP-binding</keyword>
<evidence type="ECO:0000313" key="8">
    <source>
        <dbReference type="EMBL" id="KAG8188235.1"/>
    </source>
</evidence>
<dbReference type="GO" id="GO:0004825">
    <property type="term" value="F:methionine-tRNA ligase activity"/>
    <property type="evidence" value="ECO:0007669"/>
    <property type="project" value="InterPro"/>
</dbReference>
<accession>A0AAV6UUS2</accession>
<dbReference type="PRINTS" id="PR01041">
    <property type="entry name" value="TRNASYNTHMET"/>
</dbReference>
<dbReference type="PANTHER" id="PTHR43326:SF1">
    <property type="entry name" value="METHIONINE--TRNA LIGASE, MITOCHONDRIAL"/>
    <property type="match status" value="1"/>
</dbReference>
<dbReference type="InterPro" id="IPR014758">
    <property type="entry name" value="Met-tRNA_synth"/>
</dbReference>
<evidence type="ECO:0000256" key="1">
    <source>
        <dbReference type="ARBA" id="ARBA00022598"/>
    </source>
</evidence>
<proteinExistence type="inferred from homology"/>
<evidence type="ECO:0000256" key="3">
    <source>
        <dbReference type="ARBA" id="ARBA00022840"/>
    </source>
</evidence>
<dbReference type="GO" id="GO:0005524">
    <property type="term" value="F:ATP binding"/>
    <property type="evidence" value="ECO:0007669"/>
    <property type="project" value="UniProtKB-KW"/>
</dbReference>